<dbReference type="Proteomes" id="UP000319040">
    <property type="component" value="Unassembled WGS sequence"/>
</dbReference>
<accession>A0A521CZ68</accession>
<protein>
    <recommendedName>
        <fullName evidence="3">Lacal_2735 family protein</fullName>
    </recommendedName>
</protein>
<organism evidence="1 2">
    <name type="scientific">Saccharicrinis carchari</name>
    <dbReference type="NCBI Taxonomy" id="1168039"/>
    <lineage>
        <taxon>Bacteria</taxon>
        <taxon>Pseudomonadati</taxon>
        <taxon>Bacteroidota</taxon>
        <taxon>Bacteroidia</taxon>
        <taxon>Marinilabiliales</taxon>
        <taxon>Marinilabiliaceae</taxon>
        <taxon>Saccharicrinis</taxon>
    </lineage>
</organism>
<evidence type="ECO:0008006" key="3">
    <source>
        <dbReference type="Google" id="ProtNLM"/>
    </source>
</evidence>
<sequence length="50" mass="5764">MKLDAQYRKLLAEAHKLSKINRKASDSKVVEANEILKQIESLQMQNKHSV</sequence>
<reference evidence="1 2" key="1">
    <citation type="submission" date="2017-05" db="EMBL/GenBank/DDBJ databases">
        <authorList>
            <person name="Varghese N."/>
            <person name="Submissions S."/>
        </authorList>
    </citation>
    <scope>NUCLEOTIDE SEQUENCE [LARGE SCALE GENOMIC DNA]</scope>
    <source>
        <strain evidence="1 2">DSM 27040</strain>
    </source>
</reference>
<dbReference type="EMBL" id="FXTB01000004">
    <property type="protein sequence ID" value="SMO64708.1"/>
    <property type="molecule type" value="Genomic_DNA"/>
</dbReference>
<dbReference type="NCBIfam" id="NF033487">
    <property type="entry name" value="Lacal_2735_fam"/>
    <property type="match status" value="1"/>
</dbReference>
<proteinExistence type="predicted"/>
<keyword evidence="2" id="KW-1185">Reference proteome</keyword>
<dbReference type="AlphaFoldDB" id="A0A521CZ68"/>
<dbReference type="InterPro" id="IPR045493">
    <property type="entry name" value="DUF6435"/>
</dbReference>
<evidence type="ECO:0000313" key="2">
    <source>
        <dbReference type="Proteomes" id="UP000319040"/>
    </source>
</evidence>
<evidence type="ECO:0000313" key="1">
    <source>
        <dbReference type="EMBL" id="SMO64708.1"/>
    </source>
</evidence>
<name>A0A521CZ68_SACCC</name>
<gene>
    <name evidence="1" type="ORF">SAMN06265379_10458</name>
</gene>